<dbReference type="SUPFAM" id="SSF51984">
    <property type="entry name" value="MurCD N-terminal domain"/>
    <property type="match status" value="1"/>
</dbReference>
<keyword evidence="3" id="KW-1185">Reference proteome</keyword>
<reference evidence="2 3" key="1">
    <citation type="submission" date="2018-10" db="EMBL/GenBank/DDBJ databases">
        <title>Sinomicrobium pectinilyticum sp. nov., a pectinase-producing bacterium isolated from alkaline and saline soil, and emended description of the genus Sinomicrobium.</title>
        <authorList>
            <person name="Cheng B."/>
            <person name="Li C."/>
            <person name="Lai Q."/>
            <person name="Du M."/>
            <person name="Shao Z."/>
            <person name="Xu P."/>
            <person name="Yang C."/>
        </authorList>
    </citation>
    <scope>NUCLEOTIDE SEQUENCE [LARGE SCALE GENOMIC DNA]</scope>
    <source>
        <strain evidence="2 3">5DNS001</strain>
    </source>
</reference>
<dbReference type="Gene3D" id="3.40.50.720">
    <property type="entry name" value="NAD(P)-binding Rossmann-like Domain"/>
    <property type="match status" value="1"/>
</dbReference>
<dbReference type="Gene3D" id="3.40.1190.10">
    <property type="entry name" value="Mur-like, catalytic domain"/>
    <property type="match status" value="1"/>
</dbReference>
<dbReference type="GO" id="GO:0016881">
    <property type="term" value="F:acid-amino acid ligase activity"/>
    <property type="evidence" value="ECO:0007669"/>
    <property type="project" value="InterPro"/>
</dbReference>
<evidence type="ECO:0000313" key="2">
    <source>
        <dbReference type="EMBL" id="RNL85629.1"/>
    </source>
</evidence>
<dbReference type="Proteomes" id="UP000267469">
    <property type="component" value="Unassembled WGS sequence"/>
</dbReference>
<sequence length="292" mass="32469">MHLHCIGIGEDKLYTLARALRECGYVVSGSGEDISAAQKSEMEEEGWPVTGETPSAGQIHTGLEGVITGAHVKPDHPELLKAADLEIKIYSVPEFLYEFARYKTRVVIGGDSGRAAIASVILHVLEYHNREVDHVISGEPEHTAHLTKDNDFILLTGNDLPSSETDKTPEFHWYRPNIALLSGMGAETETEEHFRIFVDRIVKGGIAVYNEEDEKLKTIVETSENPIRKHPYGRPEYEEENGAIILDTPEGPMPLELPDELALHHLAGAKWICQHMGVDEDDFYEAIAAYGM</sequence>
<gene>
    <name evidence="2" type="ORF">ED312_12235</name>
</gene>
<proteinExistence type="predicted"/>
<dbReference type="PANTHER" id="PTHR43445">
    <property type="entry name" value="UDP-N-ACETYLMURAMATE--L-ALANINE LIGASE-RELATED"/>
    <property type="match status" value="1"/>
</dbReference>
<dbReference type="SUPFAM" id="SSF53623">
    <property type="entry name" value="MurD-like peptide ligases, catalytic domain"/>
    <property type="match status" value="1"/>
</dbReference>
<dbReference type="InterPro" id="IPR050061">
    <property type="entry name" value="MurCDEF_pg_biosynth"/>
</dbReference>
<dbReference type="PANTHER" id="PTHR43445:SF3">
    <property type="entry name" value="UDP-N-ACETYLMURAMATE--L-ALANINE LIGASE"/>
    <property type="match status" value="1"/>
</dbReference>
<dbReference type="GO" id="GO:0005524">
    <property type="term" value="F:ATP binding"/>
    <property type="evidence" value="ECO:0007669"/>
    <property type="project" value="InterPro"/>
</dbReference>
<dbReference type="RefSeq" id="WP_123216307.1">
    <property type="nucleotide sequence ID" value="NZ_RJTM01000086.1"/>
</dbReference>
<feature type="domain" description="Mur ligase N-terminal catalytic" evidence="1">
    <location>
        <begin position="2"/>
        <end position="103"/>
    </location>
</feature>
<dbReference type="InterPro" id="IPR000713">
    <property type="entry name" value="Mur_ligase_N"/>
</dbReference>
<accession>A0A3N0ED18</accession>
<comment type="caution">
    <text evidence="2">The sequence shown here is derived from an EMBL/GenBank/DDBJ whole genome shotgun (WGS) entry which is preliminary data.</text>
</comment>
<dbReference type="InterPro" id="IPR036565">
    <property type="entry name" value="Mur-like_cat_sf"/>
</dbReference>
<dbReference type="EMBL" id="RJTM01000086">
    <property type="protein sequence ID" value="RNL85629.1"/>
    <property type="molecule type" value="Genomic_DNA"/>
</dbReference>
<name>A0A3N0ED18_SINP1</name>
<organism evidence="2 3">
    <name type="scientific">Sinomicrobium pectinilyticum</name>
    <dbReference type="NCBI Taxonomy" id="1084421"/>
    <lineage>
        <taxon>Bacteria</taxon>
        <taxon>Pseudomonadati</taxon>
        <taxon>Bacteroidota</taxon>
        <taxon>Flavobacteriia</taxon>
        <taxon>Flavobacteriales</taxon>
        <taxon>Flavobacteriaceae</taxon>
        <taxon>Sinomicrobium</taxon>
    </lineage>
</organism>
<evidence type="ECO:0000259" key="1">
    <source>
        <dbReference type="Pfam" id="PF01225"/>
    </source>
</evidence>
<dbReference type="Pfam" id="PF01225">
    <property type="entry name" value="Mur_ligase"/>
    <property type="match status" value="1"/>
</dbReference>
<dbReference type="OrthoDB" id="9804126at2"/>
<evidence type="ECO:0000313" key="3">
    <source>
        <dbReference type="Proteomes" id="UP000267469"/>
    </source>
</evidence>
<protein>
    <recommendedName>
        <fullName evidence="1">Mur ligase N-terminal catalytic domain-containing protein</fullName>
    </recommendedName>
</protein>
<dbReference type="AlphaFoldDB" id="A0A3N0ED18"/>